<dbReference type="AlphaFoldDB" id="A0A417YHD7"/>
<sequence length="111" mass="12494">MRKLCLALGIAFVLISSYSLPLQAVNAVQDEGVPSYAKWGKLAVQETKEKYPSAKIIDYLHIGKETTNGSTVEKFKLWLKGETKEFGVFVNIEINPQTNEVVQITFEETDR</sequence>
<dbReference type="EMBL" id="QWEH01000006">
    <property type="protein sequence ID" value="RHW32287.1"/>
    <property type="molecule type" value="Genomic_DNA"/>
</dbReference>
<keyword evidence="1" id="KW-0732">Signal</keyword>
<feature type="chain" id="PRO_5038732192" evidence="1">
    <location>
        <begin position="25"/>
        <end position="111"/>
    </location>
</feature>
<name>A0A417YHD7_9BACI</name>
<gene>
    <name evidence="2" type="ORF">D1B32_11025</name>
</gene>
<comment type="caution">
    <text evidence="2">The sequence shown here is derived from an EMBL/GenBank/DDBJ whole genome shotgun (WGS) entry which is preliminary data.</text>
</comment>
<dbReference type="RefSeq" id="WP_118889331.1">
    <property type="nucleotide sequence ID" value="NZ_PHUT01000006.1"/>
</dbReference>
<keyword evidence="3" id="KW-1185">Reference proteome</keyword>
<dbReference type="Pfam" id="PF13028">
    <property type="entry name" value="DUF3889"/>
    <property type="match status" value="1"/>
</dbReference>
<proteinExistence type="predicted"/>
<dbReference type="Proteomes" id="UP000285456">
    <property type="component" value="Unassembled WGS sequence"/>
</dbReference>
<evidence type="ECO:0000313" key="3">
    <source>
        <dbReference type="Proteomes" id="UP000285456"/>
    </source>
</evidence>
<evidence type="ECO:0000256" key="1">
    <source>
        <dbReference type="SAM" id="SignalP"/>
    </source>
</evidence>
<reference evidence="2 3" key="1">
    <citation type="journal article" date="2007" name="Int. J. Syst. Evol. Microbiol.">
        <title>Oceanobacillus profundus sp. nov., isolated from a deep-sea sediment core.</title>
        <authorList>
            <person name="Kim Y.G."/>
            <person name="Choi D.H."/>
            <person name="Hyun S."/>
            <person name="Cho B.C."/>
        </authorList>
    </citation>
    <scope>NUCLEOTIDE SEQUENCE [LARGE SCALE GENOMIC DNA]</scope>
    <source>
        <strain evidence="2 3">DSM 18246</strain>
    </source>
</reference>
<protein>
    <submittedName>
        <fullName evidence="2">DUF3889 domain-containing protein</fullName>
    </submittedName>
</protein>
<accession>A0A417YHD7</accession>
<dbReference type="OrthoDB" id="2377048at2"/>
<feature type="signal peptide" evidence="1">
    <location>
        <begin position="1"/>
        <end position="24"/>
    </location>
</feature>
<evidence type="ECO:0000313" key="2">
    <source>
        <dbReference type="EMBL" id="RHW32287.1"/>
    </source>
</evidence>
<organism evidence="2 3">
    <name type="scientific">Oceanobacillus profundus</name>
    <dbReference type="NCBI Taxonomy" id="372463"/>
    <lineage>
        <taxon>Bacteria</taxon>
        <taxon>Bacillati</taxon>
        <taxon>Bacillota</taxon>
        <taxon>Bacilli</taxon>
        <taxon>Bacillales</taxon>
        <taxon>Bacillaceae</taxon>
        <taxon>Oceanobacillus</taxon>
    </lineage>
</organism>
<dbReference type="InterPro" id="IPR024987">
    <property type="entry name" value="DUF3889"/>
</dbReference>
<dbReference type="Gene3D" id="3.10.450.390">
    <property type="entry name" value="Protein of unknown function DUF3889"/>
    <property type="match status" value="1"/>
</dbReference>